<dbReference type="AlphaFoldDB" id="A0A3B4UD95"/>
<accession>A0A3B4UD95</accession>
<evidence type="ECO:0000313" key="3">
    <source>
        <dbReference type="Proteomes" id="UP000261420"/>
    </source>
</evidence>
<protein>
    <submittedName>
        <fullName evidence="2">Uncharacterized protein</fullName>
    </submittedName>
</protein>
<keyword evidence="3" id="KW-1185">Reference proteome</keyword>
<feature type="region of interest" description="Disordered" evidence="1">
    <location>
        <begin position="1"/>
        <end position="25"/>
    </location>
</feature>
<dbReference type="Proteomes" id="UP000261420">
    <property type="component" value="Unplaced"/>
</dbReference>
<dbReference type="Ensembl" id="ENSSDUT00000015968.1">
    <property type="protein sequence ID" value="ENSSDUP00000015680.1"/>
    <property type="gene ID" value="ENSSDUG00000011436.1"/>
</dbReference>
<reference evidence="2" key="2">
    <citation type="submission" date="2025-09" db="UniProtKB">
        <authorList>
            <consortium name="Ensembl"/>
        </authorList>
    </citation>
    <scope>IDENTIFICATION</scope>
</reference>
<name>A0A3B4UD95_SERDU</name>
<organism evidence="2 3">
    <name type="scientific">Seriola dumerili</name>
    <name type="common">Greater amberjack</name>
    <name type="synonym">Caranx dumerili</name>
    <dbReference type="NCBI Taxonomy" id="41447"/>
    <lineage>
        <taxon>Eukaryota</taxon>
        <taxon>Metazoa</taxon>
        <taxon>Chordata</taxon>
        <taxon>Craniata</taxon>
        <taxon>Vertebrata</taxon>
        <taxon>Euteleostomi</taxon>
        <taxon>Actinopterygii</taxon>
        <taxon>Neopterygii</taxon>
        <taxon>Teleostei</taxon>
        <taxon>Neoteleostei</taxon>
        <taxon>Acanthomorphata</taxon>
        <taxon>Carangaria</taxon>
        <taxon>Carangiformes</taxon>
        <taxon>Carangidae</taxon>
        <taxon>Seriola</taxon>
    </lineage>
</organism>
<proteinExistence type="predicted"/>
<reference evidence="2" key="1">
    <citation type="submission" date="2025-08" db="UniProtKB">
        <authorList>
            <consortium name="Ensembl"/>
        </authorList>
    </citation>
    <scope>IDENTIFICATION</scope>
</reference>
<evidence type="ECO:0000256" key="1">
    <source>
        <dbReference type="SAM" id="MobiDB-lite"/>
    </source>
</evidence>
<sequence length="75" mass="8280">SVFSVDTAGEPRHHRRPCCTPASYRRSSPSCHSAAELSLRLCAPTLSRRIHAVFVIPLLHTQSSRSVTPRGLMLL</sequence>
<evidence type="ECO:0000313" key="2">
    <source>
        <dbReference type="Ensembl" id="ENSSDUP00000015680.1"/>
    </source>
</evidence>